<accession>X0YCL6</accession>
<reference evidence="2" key="1">
    <citation type="journal article" date="2014" name="Front. Microbiol.">
        <title>High frequency of phylogenetically diverse reductive dehalogenase-homologous genes in deep subseafloor sedimentary metagenomes.</title>
        <authorList>
            <person name="Kawai M."/>
            <person name="Futagami T."/>
            <person name="Toyoda A."/>
            <person name="Takaki Y."/>
            <person name="Nishi S."/>
            <person name="Hori S."/>
            <person name="Arai W."/>
            <person name="Tsubouchi T."/>
            <person name="Morono Y."/>
            <person name="Uchiyama I."/>
            <person name="Ito T."/>
            <person name="Fujiyama A."/>
            <person name="Inagaki F."/>
            <person name="Takami H."/>
        </authorList>
    </citation>
    <scope>NUCLEOTIDE SEQUENCE</scope>
    <source>
        <strain evidence="2">Expedition CK06-06</strain>
    </source>
</reference>
<proteinExistence type="predicted"/>
<feature type="coiled-coil region" evidence="1">
    <location>
        <begin position="38"/>
        <end position="65"/>
    </location>
</feature>
<dbReference type="EMBL" id="BART01008294">
    <property type="protein sequence ID" value="GAG53599.1"/>
    <property type="molecule type" value="Genomic_DNA"/>
</dbReference>
<comment type="caution">
    <text evidence="2">The sequence shown here is derived from an EMBL/GenBank/DDBJ whole genome shotgun (WGS) entry which is preliminary data.</text>
</comment>
<gene>
    <name evidence="2" type="ORF">S01H4_18698</name>
</gene>
<feature type="non-terminal residue" evidence="2">
    <location>
        <position position="1"/>
    </location>
</feature>
<dbReference type="AlphaFoldDB" id="X0YCL6"/>
<keyword evidence="1" id="KW-0175">Coiled coil</keyword>
<evidence type="ECO:0000256" key="1">
    <source>
        <dbReference type="SAM" id="Coils"/>
    </source>
</evidence>
<protein>
    <submittedName>
        <fullName evidence="2">Uncharacterized protein</fullName>
    </submittedName>
</protein>
<name>X0YCL6_9ZZZZ</name>
<sequence length="131" mass="15234">SPDIINESIQITRAALKHYSEFRKKYLINDIISSKELLAESVELYEEANILIRDMEKNIENLYTSDGLYKVFKMGYLPVPFLWESREEFSNAVNWSTGIIKGAVCVIDDYGKKMRIRDRLEKIHNLSAQAE</sequence>
<organism evidence="2">
    <name type="scientific">marine sediment metagenome</name>
    <dbReference type="NCBI Taxonomy" id="412755"/>
    <lineage>
        <taxon>unclassified sequences</taxon>
        <taxon>metagenomes</taxon>
        <taxon>ecological metagenomes</taxon>
    </lineage>
</organism>
<evidence type="ECO:0000313" key="2">
    <source>
        <dbReference type="EMBL" id="GAG53599.1"/>
    </source>
</evidence>